<dbReference type="Proteomes" id="UP000235162">
    <property type="component" value="Unassembled WGS sequence"/>
</dbReference>
<keyword evidence="1" id="KW-0812">Transmembrane</keyword>
<evidence type="ECO:0000313" key="3">
    <source>
        <dbReference type="Proteomes" id="UP000235162"/>
    </source>
</evidence>
<dbReference type="KEGG" id="hja:BST95_19440"/>
<keyword evidence="3" id="KW-1185">Reference proteome</keyword>
<keyword evidence="1" id="KW-1133">Transmembrane helix</keyword>
<dbReference type="KEGG" id="hja:BST95_14690"/>
<organism evidence="2 3">
    <name type="scientific">Halioglobus japonicus</name>
    <dbReference type="NCBI Taxonomy" id="930805"/>
    <lineage>
        <taxon>Bacteria</taxon>
        <taxon>Pseudomonadati</taxon>
        <taxon>Pseudomonadota</taxon>
        <taxon>Gammaproteobacteria</taxon>
        <taxon>Cellvibrionales</taxon>
        <taxon>Halieaceae</taxon>
        <taxon>Halioglobus</taxon>
    </lineage>
</organism>
<protein>
    <submittedName>
        <fullName evidence="2">DUF2798 domain-containing protein</fullName>
    </submittedName>
</protein>
<feature type="transmembrane region" description="Helical" evidence="1">
    <location>
        <begin position="12"/>
        <end position="35"/>
    </location>
</feature>
<dbReference type="PROSITE" id="PS51257">
    <property type="entry name" value="PROKAR_LIPOPROTEIN"/>
    <property type="match status" value="1"/>
</dbReference>
<evidence type="ECO:0000313" key="2">
    <source>
        <dbReference type="EMBL" id="PLW88155.1"/>
    </source>
</evidence>
<dbReference type="Pfam" id="PF11391">
    <property type="entry name" value="DUF2798"/>
    <property type="match status" value="1"/>
</dbReference>
<dbReference type="EMBL" id="PKUR01000001">
    <property type="protein sequence ID" value="PLW88155.1"/>
    <property type="molecule type" value="Genomic_DNA"/>
</dbReference>
<keyword evidence="1" id="KW-0472">Membrane</keyword>
<evidence type="ECO:0000256" key="1">
    <source>
        <dbReference type="SAM" id="Phobius"/>
    </source>
</evidence>
<accession>A0AAP8SPY1</accession>
<dbReference type="AlphaFoldDB" id="A0AAP8SPY1"/>
<proteinExistence type="predicted"/>
<comment type="caution">
    <text evidence="2">The sequence shown here is derived from an EMBL/GenBank/DDBJ whole genome shotgun (WGS) entry which is preliminary data.</text>
</comment>
<name>A0AAP8SPY1_9GAMM</name>
<feature type="transmembrane region" description="Helical" evidence="1">
    <location>
        <begin position="41"/>
        <end position="64"/>
    </location>
</feature>
<gene>
    <name evidence="2" type="ORF">C0029_03495</name>
</gene>
<reference evidence="2 3" key="1">
    <citation type="submission" date="2018-01" db="EMBL/GenBank/DDBJ databases">
        <title>The draft genome sequence of Halioglobus japonicus S1-36.</title>
        <authorList>
            <person name="Du Z.-J."/>
            <person name="Shi M.-J."/>
        </authorList>
    </citation>
    <scope>NUCLEOTIDE SEQUENCE [LARGE SCALE GENOMIC DNA]</scope>
    <source>
        <strain evidence="2 3">S1-36</strain>
    </source>
</reference>
<sequence length="74" mass="8432">MIPKKYTPLVFSFFMSLLMSCLMSLIICLLNFGLIENILLIWLKSWGTAFLIAYPVVLLINPLVSKLVNLVIKD</sequence>
<dbReference type="InterPro" id="IPR021529">
    <property type="entry name" value="DUF2798"/>
</dbReference>